<dbReference type="Proteomes" id="UP000761264">
    <property type="component" value="Unassembled WGS sequence"/>
</dbReference>
<feature type="modified residue" description="Phosphoserine" evidence="5">
    <location>
        <position position="44"/>
    </location>
</feature>
<dbReference type="CDD" id="cd01839">
    <property type="entry name" value="SGNH_arylesterase_like"/>
    <property type="match status" value="1"/>
</dbReference>
<accession>A0A967CBZ5</accession>
<dbReference type="PANTHER" id="PTHR30383">
    <property type="entry name" value="THIOESTERASE 1/PROTEASE 1/LYSOPHOSPHOLIPASE L1"/>
    <property type="match status" value="1"/>
</dbReference>
<evidence type="ECO:0000256" key="1">
    <source>
        <dbReference type="SAM" id="SignalP"/>
    </source>
</evidence>
<dbReference type="SMR" id="A0A967CBZ5"/>
<feature type="domain" description="SGNH hydrolase-type esterase" evidence="2">
    <location>
        <begin position="40"/>
        <end position="234"/>
    </location>
</feature>
<evidence type="ECO:0000313" key="4">
    <source>
        <dbReference type="Proteomes" id="UP000761264"/>
    </source>
</evidence>
<dbReference type="RefSeq" id="WP_167223565.1">
    <property type="nucleotide sequence ID" value="NZ_JAAQPH010000005.1"/>
</dbReference>
<sequence>MRKSGTLLSGVLAVTLAFVLTLTLFGAQATAQDKIKRVFVFGDSLTWGWTPVAPIVPTTRHPHADRWTTVLGENLGDGYELVVDGLSGRTTNIDDPNDPKLNGADYLPAALAAHEPLDLVIILLGTNDTKTYLNRTPFEIGLGAGALINMVQKSPGWDWTDYPPPPVLLISPPPLGETIDPLAAPIFVDGLAKSEALPGVYKAIAEAAGESFFDAGSVVSTDGVDGIHFTAETNRTLGAAVAQKVKTLLQP</sequence>
<organism evidence="3 4">
    <name type="scientific">Pelagibius litoralis</name>
    <dbReference type="NCBI Taxonomy" id="374515"/>
    <lineage>
        <taxon>Bacteria</taxon>
        <taxon>Pseudomonadati</taxon>
        <taxon>Pseudomonadota</taxon>
        <taxon>Alphaproteobacteria</taxon>
        <taxon>Rhodospirillales</taxon>
        <taxon>Rhodovibrionaceae</taxon>
        <taxon>Pelagibius</taxon>
    </lineage>
</organism>
<dbReference type="SUPFAM" id="SSF52266">
    <property type="entry name" value="SGNH hydrolase"/>
    <property type="match status" value="1"/>
</dbReference>
<dbReference type="GO" id="GO:0016788">
    <property type="term" value="F:hydrolase activity, acting on ester bonds"/>
    <property type="evidence" value="ECO:0007669"/>
    <property type="project" value="UniProtKB-ARBA"/>
</dbReference>
<dbReference type="InterPro" id="IPR013830">
    <property type="entry name" value="SGNH_hydro"/>
</dbReference>
<keyword evidence="1" id="KW-0732">Signal</keyword>
<evidence type="ECO:0007829" key="5">
    <source>
        <dbReference type="PDB" id="8ZBC"/>
    </source>
</evidence>
<dbReference type="Gene3D" id="3.40.50.1110">
    <property type="entry name" value="SGNH hydrolase"/>
    <property type="match status" value="1"/>
</dbReference>
<protein>
    <submittedName>
        <fullName evidence="3">SGNH/GDSL hydrolase family protein</fullName>
    </submittedName>
</protein>
<keyword evidence="3" id="KW-0378">Hydrolase</keyword>
<keyword evidence="5" id="KW-0002">3D-structure</keyword>
<feature type="chain" id="PRO_5037445694" evidence="1">
    <location>
        <begin position="32"/>
        <end position="251"/>
    </location>
</feature>
<comment type="caution">
    <text evidence="3">The sequence shown here is derived from an EMBL/GenBank/DDBJ whole genome shotgun (WGS) entry which is preliminary data.</text>
</comment>
<dbReference type="EMBL" id="JAAQPH010000005">
    <property type="protein sequence ID" value="NIA68713.1"/>
    <property type="molecule type" value="Genomic_DNA"/>
</dbReference>
<gene>
    <name evidence="3" type="ORF">HBA54_08925</name>
</gene>
<dbReference type="AlphaFoldDB" id="A0A967CBZ5"/>
<dbReference type="PANTHER" id="PTHR30383:SF29">
    <property type="entry name" value="SGNH HYDROLASE-TYPE ESTERASE DOMAIN-CONTAINING PROTEIN"/>
    <property type="match status" value="1"/>
</dbReference>
<feature type="signal peptide" evidence="1">
    <location>
        <begin position="1"/>
        <end position="31"/>
    </location>
</feature>
<dbReference type="PDB" id="8ZBC">
    <property type="method" value="X-ray"/>
    <property type="resolution" value="2.97 A"/>
    <property type="chains" value="A/B/C/D/E/F=32-251"/>
</dbReference>
<proteinExistence type="evidence at protein level"/>
<reference evidence="3" key="1">
    <citation type="submission" date="2020-03" db="EMBL/GenBank/DDBJ databases">
        <title>Genome of Pelagibius litoralis DSM 21314T.</title>
        <authorList>
            <person name="Wang G."/>
        </authorList>
    </citation>
    <scope>NUCLEOTIDE SEQUENCE</scope>
    <source>
        <strain evidence="3">DSM 21314</strain>
    </source>
</reference>
<dbReference type="InterPro" id="IPR036514">
    <property type="entry name" value="SGNH_hydro_sf"/>
</dbReference>
<evidence type="ECO:0000313" key="3">
    <source>
        <dbReference type="EMBL" id="NIA68713.1"/>
    </source>
</evidence>
<reference evidence="5" key="2">
    <citation type="submission" date="2024-04" db="PDB data bank">
        <title>An acyltransferase with selective perhydrolytic activity.</title>
        <authorList>
            <person name="Yin Z."/>
            <person name="Jing W."/>
        </authorList>
    </citation>
    <scope>X-RAY CRYSTALLOGRAPHY (2.97 ANGSTROMS) OF 32-251</scope>
    <scope>PHOSPHORYLATION AT SER-44</scope>
</reference>
<dbReference type="Pfam" id="PF13472">
    <property type="entry name" value="Lipase_GDSL_2"/>
    <property type="match status" value="1"/>
</dbReference>
<dbReference type="InterPro" id="IPR051532">
    <property type="entry name" value="Ester_Hydrolysis_Enzymes"/>
</dbReference>
<keyword evidence="4" id="KW-1185">Reference proteome</keyword>
<name>A0A967CBZ5_9PROT</name>
<evidence type="ECO:0000259" key="2">
    <source>
        <dbReference type="Pfam" id="PF13472"/>
    </source>
</evidence>